<reference evidence="2 3" key="2">
    <citation type="journal article" date="2009" name="PLoS ONE">
        <title>An integrated genetic and cytogenetic map of the cucumber genome.</title>
        <authorList>
            <person name="Ren Y."/>
            <person name="Zhang Z."/>
            <person name="Liu J."/>
            <person name="Staub J.E."/>
            <person name="Han Y."/>
            <person name="Cheng Z."/>
            <person name="Li X."/>
            <person name="Lu J."/>
            <person name="Miao H."/>
            <person name="Kang H."/>
            <person name="Xie B."/>
            <person name="Gu X."/>
            <person name="Wang X."/>
            <person name="Du Y."/>
            <person name="Jin W."/>
            <person name="Huang S."/>
        </authorList>
    </citation>
    <scope>NUCLEOTIDE SEQUENCE [LARGE SCALE GENOMIC DNA]</scope>
    <source>
        <strain evidence="3">cv. 9930</strain>
    </source>
</reference>
<dbReference type="AlphaFoldDB" id="A0A0A0KY67"/>
<dbReference type="EMBL" id="CM002925">
    <property type="protein sequence ID" value="KGN52796.1"/>
    <property type="molecule type" value="Genomic_DNA"/>
</dbReference>
<evidence type="ECO:0000256" key="1">
    <source>
        <dbReference type="SAM" id="Phobius"/>
    </source>
</evidence>
<dbReference type="Gramene" id="KGN52796">
    <property type="protein sequence ID" value="KGN52796"/>
    <property type="gene ID" value="Csa_4G001630"/>
</dbReference>
<proteinExistence type="predicted"/>
<reference evidence="2 3" key="3">
    <citation type="journal article" date="2010" name="BMC Genomics">
        <title>Transcriptome sequencing and comparative analysis of cucumber flowers with different sex types.</title>
        <authorList>
            <person name="Guo S."/>
            <person name="Zheng Y."/>
            <person name="Joung J.G."/>
            <person name="Liu S."/>
            <person name="Zhang Z."/>
            <person name="Crasta O.R."/>
            <person name="Sobral B.W."/>
            <person name="Xu Y."/>
            <person name="Huang S."/>
            <person name="Fei Z."/>
        </authorList>
    </citation>
    <scope>NUCLEOTIDE SEQUENCE [LARGE SCALE GENOMIC DNA]</scope>
    <source>
        <strain evidence="3">cv. 9930</strain>
    </source>
</reference>
<evidence type="ECO:0000313" key="2">
    <source>
        <dbReference type="EMBL" id="KGN52796.1"/>
    </source>
</evidence>
<keyword evidence="1" id="KW-0472">Membrane</keyword>
<protein>
    <submittedName>
        <fullName evidence="2">Uncharacterized protein</fullName>
    </submittedName>
</protein>
<organism evidence="2 3">
    <name type="scientific">Cucumis sativus</name>
    <name type="common">Cucumber</name>
    <dbReference type="NCBI Taxonomy" id="3659"/>
    <lineage>
        <taxon>Eukaryota</taxon>
        <taxon>Viridiplantae</taxon>
        <taxon>Streptophyta</taxon>
        <taxon>Embryophyta</taxon>
        <taxon>Tracheophyta</taxon>
        <taxon>Spermatophyta</taxon>
        <taxon>Magnoliopsida</taxon>
        <taxon>eudicotyledons</taxon>
        <taxon>Gunneridae</taxon>
        <taxon>Pentapetalae</taxon>
        <taxon>rosids</taxon>
        <taxon>fabids</taxon>
        <taxon>Cucurbitales</taxon>
        <taxon>Cucurbitaceae</taxon>
        <taxon>Benincaseae</taxon>
        <taxon>Cucumis</taxon>
    </lineage>
</organism>
<dbReference type="OMA" id="MEEKTWI"/>
<name>A0A0A0KY67_CUCSA</name>
<dbReference type="InterPro" id="IPR040346">
    <property type="entry name" value="GEX1/Brambleberry"/>
</dbReference>
<dbReference type="STRING" id="3659.A0A0A0KY67"/>
<keyword evidence="1" id="KW-1133">Transmembrane helix</keyword>
<feature type="transmembrane region" description="Helical" evidence="1">
    <location>
        <begin position="21"/>
        <end position="38"/>
    </location>
</feature>
<accession>A0A0A0KY67</accession>
<dbReference type="PANTHER" id="PTHR33538">
    <property type="entry name" value="PROTEIN GAMETE EXPRESSED 1"/>
    <property type="match status" value="1"/>
</dbReference>
<dbReference type="Proteomes" id="UP000029981">
    <property type="component" value="Chromosome 4"/>
</dbReference>
<keyword evidence="3" id="KW-1185">Reference proteome</keyword>
<feature type="transmembrane region" description="Helical" evidence="1">
    <location>
        <begin position="50"/>
        <end position="66"/>
    </location>
</feature>
<feature type="transmembrane region" description="Helical" evidence="1">
    <location>
        <begin position="78"/>
        <end position="99"/>
    </location>
</feature>
<gene>
    <name evidence="2" type="ORF">Csa_4G001630</name>
</gene>
<sequence>MFVALEKLFTLHNAMLLESRLIKVFFVYFTTIFIIYMFSSTKQTYTVRPWLYIELCVTFFIEVAILRFEMFNMEEKTWIVNLLRTVFLLVASLQLLYAVCTYRDYDVLNHHMLLMLMERINGMQTQNKLSWDDSDSEVDWTSWIDTELSEDVEDPDFVLPEEVGENSITTASTSRRYNLRHRPIVK</sequence>
<dbReference type="PANTHER" id="PTHR33538:SF2">
    <property type="entry name" value="PROTEIN GAMETE EXPRESSED 1"/>
    <property type="match status" value="1"/>
</dbReference>
<evidence type="ECO:0000313" key="3">
    <source>
        <dbReference type="Proteomes" id="UP000029981"/>
    </source>
</evidence>
<reference evidence="2 3" key="1">
    <citation type="journal article" date="2009" name="Nat. Genet.">
        <title>The genome of the cucumber, Cucumis sativus L.</title>
        <authorList>
            <person name="Huang S."/>
            <person name="Li R."/>
            <person name="Zhang Z."/>
            <person name="Li L."/>
            <person name="Gu X."/>
            <person name="Fan W."/>
            <person name="Lucas W.J."/>
            <person name="Wang X."/>
            <person name="Xie B."/>
            <person name="Ni P."/>
            <person name="Ren Y."/>
            <person name="Zhu H."/>
            <person name="Li J."/>
            <person name="Lin K."/>
            <person name="Jin W."/>
            <person name="Fei Z."/>
            <person name="Li G."/>
            <person name="Staub J."/>
            <person name="Kilian A."/>
            <person name="van der Vossen E.A."/>
            <person name="Wu Y."/>
            <person name="Guo J."/>
            <person name="He J."/>
            <person name="Jia Z."/>
            <person name="Ren Y."/>
            <person name="Tian G."/>
            <person name="Lu Y."/>
            <person name="Ruan J."/>
            <person name="Qian W."/>
            <person name="Wang M."/>
            <person name="Huang Q."/>
            <person name="Li B."/>
            <person name="Xuan Z."/>
            <person name="Cao J."/>
            <person name="Asan"/>
            <person name="Wu Z."/>
            <person name="Zhang J."/>
            <person name="Cai Q."/>
            <person name="Bai Y."/>
            <person name="Zhao B."/>
            <person name="Han Y."/>
            <person name="Li Y."/>
            <person name="Li X."/>
            <person name="Wang S."/>
            <person name="Shi Q."/>
            <person name="Liu S."/>
            <person name="Cho W.K."/>
            <person name="Kim J.Y."/>
            <person name="Xu Y."/>
            <person name="Heller-Uszynska K."/>
            <person name="Miao H."/>
            <person name="Cheng Z."/>
            <person name="Zhang S."/>
            <person name="Wu J."/>
            <person name="Yang Y."/>
            <person name="Kang H."/>
            <person name="Li M."/>
            <person name="Liang H."/>
            <person name="Ren X."/>
            <person name="Shi Z."/>
            <person name="Wen M."/>
            <person name="Jian M."/>
            <person name="Yang H."/>
            <person name="Zhang G."/>
            <person name="Yang Z."/>
            <person name="Chen R."/>
            <person name="Liu S."/>
            <person name="Li J."/>
            <person name="Ma L."/>
            <person name="Liu H."/>
            <person name="Zhou Y."/>
            <person name="Zhao J."/>
            <person name="Fang X."/>
            <person name="Li G."/>
            <person name="Fang L."/>
            <person name="Li Y."/>
            <person name="Liu D."/>
            <person name="Zheng H."/>
            <person name="Zhang Y."/>
            <person name="Qin N."/>
            <person name="Li Z."/>
            <person name="Yang G."/>
            <person name="Yang S."/>
            <person name="Bolund L."/>
            <person name="Kristiansen K."/>
            <person name="Zheng H."/>
            <person name="Li S."/>
            <person name="Zhang X."/>
            <person name="Yang H."/>
            <person name="Wang J."/>
            <person name="Sun R."/>
            <person name="Zhang B."/>
            <person name="Jiang S."/>
            <person name="Wang J."/>
            <person name="Du Y."/>
            <person name="Li S."/>
        </authorList>
    </citation>
    <scope>NUCLEOTIDE SEQUENCE [LARGE SCALE GENOMIC DNA]</scope>
    <source>
        <strain evidence="3">cv. 9930</strain>
    </source>
</reference>
<reference evidence="2 3" key="4">
    <citation type="journal article" date="2011" name="BMC Genomics">
        <title>RNA-Seq improves annotation of protein-coding genes in the cucumber genome.</title>
        <authorList>
            <person name="Li Z."/>
            <person name="Zhang Z."/>
            <person name="Yan P."/>
            <person name="Huang S."/>
            <person name="Fei Z."/>
            <person name="Lin K."/>
        </authorList>
    </citation>
    <scope>NUCLEOTIDE SEQUENCE [LARGE SCALE GENOMIC DNA]</scope>
    <source>
        <strain evidence="3">cv. 9930</strain>
    </source>
</reference>
<keyword evidence="1" id="KW-0812">Transmembrane</keyword>